<dbReference type="Proteomes" id="UP000054166">
    <property type="component" value="Unassembled WGS sequence"/>
</dbReference>
<reference evidence="1 2" key="1">
    <citation type="submission" date="2014-04" db="EMBL/GenBank/DDBJ databases">
        <authorList>
            <consortium name="DOE Joint Genome Institute"/>
            <person name="Kuo A."/>
            <person name="Tarkka M."/>
            <person name="Buscot F."/>
            <person name="Kohler A."/>
            <person name="Nagy L.G."/>
            <person name="Floudas D."/>
            <person name="Copeland A."/>
            <person name="Barry K.W."/>
            <person name="Cichocki N."/>
            <person name="Veneault-Fourrey C."/>
            <person name="LaButti K."/>
            <person name="Lindquist E.A."/>
            <person name="Lipzen A."/>
            <person name="Lundell T."/>
            <person name="Morin E."/>
            <person name="Murat C."/>
            <person name="Sun H."/>
            <person name="Tunlid A."/>
            <person name="Henrissat B."/>
            <person name="Grigoriev I.V."/>
            <person name="Hibbett D.S."/>
            <person name="Martin F."/>
            <person name="Nordberg H.P."/>
            <person name="Cantor M.N."/>
            <person name="Hua S.X."/>
        </authorList>
    </citation>
    <scope>NUCLEOTIDE SEQUENCE [LARGE SCALE GENOMIC DNA]</scope>
    <source>
        <strain evidence="1 2">F 1598</strain>
    </source>
</reference>
<feature type="non-terminal residue" evidence="1">
    <location>
        <position position="1"/>
    </location>
</feature>
<dbReference type="EMBL" id="KN832986">
    <property type="protein sequence ID" value="KIM84947.1"/>
    <property type="molecule type" value="Genomic_DNA"/>
</dbReference>
<protein>
    <submittedName>
        <fullName evidence="1">Uncharacterized protein</fullName>
    </submittedName>
</protein>
<dbReference type="AlphaFoldDB" id="A0A0C3C5K6"/>
<name>A0A0C3C5K6_PILCF</name>
<dbReference type="HOGENOM" id="CLU_2967369_0_0_1"/>
<evidence type="ECO:0000313" key="2">
    <source>
        <dbReference type="Proteomes" id="UP000054166"/>
    </source>
</evidence>
<accession>A0A0C3C5K6</accession>
<proteinExistence type="predicted"/>
<keyword evidence="2" id="KW-1185">Reference proteome</keyword>
<gene>
    <name evidence="1" type="ORF">PILCRDRAFT_817780</name>
</gene>
<reference evidence="2" key="2">
    <citation type="submission" date="2015-01" db="EMBL/GenBank/DDBJ databases">
        <title>Evolutionary Origins and Diversification of the Mycorrhizal Mutualists.</title>
        <authorList>
            <consortium name="DOE Joint Genome Institute"/>
            <consortium name="Mycorrhizal Genomics Consortium"/>
            <person name="Kohler A."/>
            <person name="Kuo A."/>
            <person name="Nagy L.G."/>
            <person name="Floudas D."/>
            <person name="Copeland A."/>
            <person name="Barry K.W."/>
            <person name="Cichocki N."/>
            <person name="Veneault-Fourrey C."/>
            <person name="LaButti K."/>
            <person name="Lindquist E.A."/>
            <person name="Lipzen A."/>
            <person name="Lundell T."/>
            <person name="Morin E."/>
            <person name="Murat C."/>
            <person name="Riley R."/>
            <person name="Ohm R."/>
            <person name="Sun H."/>
            <person name="Tunlid A."/>
            <person name="Henrissat B."/>
            <person name="Grigoriev I.V."/>
            <person name="Hibbett D.S."/>
            <person name="Martin F."/>
        </authorList>
    </citation>
    <scope>NUCLEOTIDE SEQUENCE [LARGE SCALE GENOMIC DNA]</scope>
    <source>
        <strain evidence="2">F 1598</strain>
    </source>
</reference>
<organism evidence="1 2">
    <name type="scientific">Piloderma croceum (strain F 1598)</name>
    <dbReference type="NCBI Taxonomy" id="765440"/>
    <lineage>
        <taxon>Eukaryota</taxon>
        <taxon>Fungi</taxon>
        <taxon>Dikarya</taxon>
        <taxon>Basidiomycota</taxon>
        <taxon>Agaricomycotina</taxon>
        <taxon>Agaricomycetes</taxon>
        <taxon>Agaricomycetidae</taxon>
        <taxon>Atheliales</taxon>
        <taxon>Atheliaceae</taxon>
        <taxon>Piloderma</taxon>
    </lineage>
</organism>
<dbReference type="InParanoid" id="A0A0C3C5K6"/>
<evidence type="ECO:0000313" key="1">
    <source>
        <dbReference type="EMBL" id="KIM84947.1"/>
    </source>
</evidence>
<sequence>PSSMIKVEIFRRSILGHFHLKNHLYTGKVARLLAIENNTALDLLDEKGDPSCCTTCTSR</sequence>